<dbReference type="Pfam" id="PF13650">
    <property type="entry name" value="Asp_protease_2"/>
    <property type="match status" value="1"/>
</dbReference>
<dbReference type="Proteomes" id="UP000223913">
    <property type="component" value="Unassembled WGS sequence"/>
</dbReference>
<reference evidence="1 2" key="1">
    <citation type="submission" date="2017-10" db="EMBL/GenBank/DDBJ databases">
        <title>The draft genome sequence of Lewinella nigricans NBRC 102662.</title>
        <authorList>
            <person name="Wang K."/>
        </authorList>
    </citation>
    <scope>NUCLEOTIDE SEQUENCE [LARGE SCALE GENOMIC DNA]</scope>
    <source>
        <strain evidence="1 2">NBRC 102662</strain>
    </source>
</reference>
<gene>
    <name evidence="1" type="ORF">CRP01_40705</name>
</gene>
<sequence length="292" mass="32250">MKFLINTFALCFCFTLGTKAQEYPIFVTDQGYILVEVTLCDSVRANFILDTGAGANVLSQKTFDKIAGTAEESGHFTGFRHDGDRIDGIVYDLPSLAIGKKQQHHTRVGIYPPLDSYGVEGLVSMKFFEDKPFTIDLKNKRLKFPQADELEALAAGGTVIPLSFGIHTDIALDIFIPLCLNDNTQVTALFDTGSGYGGLILHPYYLSRLGIDSSAVETRPYRTPISQKDQEDRIAALRSVDLCDPLAPADLEMKDVRATFRDGMIHEALMGSGMFRDRAFTIDIPGARMIIH</sequence>
<evidence type="ECO:0000313" key="2">
    <source>
        <dbReference type="Proteomes" id="UP000223913"/>
    </source>
</evidence>
<dbReference type="OrthoDB" id="644381at2"/>
<evidence type="ECO:0000313" key="1">
    <source>
        <dbReference type="EMBL" id="PHN00740.1"/>
    </source>
</evidence>
<dbReference type="Gene3D" id="2.40.70.10">
    <property type="entry name" value="Acid Proteases"/>
    <property type="match status" value="2"/>
</dbReference>
<dbReference type="InterPro" id="IPR021109">
    <property type="entry name" value="Peptidase_aspartic_dom_sf"/>
</dbReference>
<keyword evidence="2" id="KW-1185">Reference proteome</keyword>
<name>A0A2D0MX33_FLAN2</name>
<dbReference type="RefSeq" id="WP_099155859.1">
    <property type="nucleotide sequence ID" value="NZ_PDUD01000077.1"/>
</dbReference>
<comment type="caution">
    <text evidence="1">The sequence shown here is derived from an EMBL/GenBank/DDBJ whole genome shotgun (WGS) entry which is preliminary data.</text>
</comment>
<protein>
    <recommendedName>
        <fullName evidence="3">Aspartyl protease</fullName>
    </recommendedName>
</protein>
<evidence type="ECO:0008006" key="3">
    <source>
        <dbReference type="Google" id="ProtNLM"/>
    </source>
</evidence>
<dbReference type="AlphaFoldDB" id="A0A2D0MX33"/>
<organism evidence="1 2">
    <name type="scientific">Flavilitoribacter nigricans (strain ATCC 23147 / DSM 23189 / NBRC 102662 / NCIMB 1420 / SS-2)</name>
    <name type="common">Lewinella nigricans</name>
    <dbReference type="NCBI Taxonomy" id="1122177"/>
    <lineage>
        <taxon>Bacteria</taxon>
        <taxon>Pseudomonadati</taxon>
        <taxon>Bacteroidota</taxon>
        <taxon>Saprospiria</taxon>
        <taxon>Saprospirales</taxon>
        <taxon>Lewinellaceae</taxon>
        <taxon>Flavilitoribacter</taxon>
    </lineage>
</organism>
<proteinExistence type="predicted"/>
<accession>A0A2D0MX33</accession>
<dbReference type="EMBL" id="PDUD01000077">
    <property type="protein sequence ID" value="PHN00740.1"/>
    <property type="molecule type" value="Genomic_DNA"/>
</dbReference>